<proteinExistence type="predicted"/>
<keyword evidence="1" id="KW-0863">Zinc-finger</keyword>
<evidence type="ECO:0000256" key="2">
    <source>
        <dbReference type="SAM" id="MobiDB-lite"/>
    </source>
</evidence>
<evidence type="ECO:0000256" key="1">
    <source>
        <dbReference type="PROSITE-ProRule" id="PRU00047"/>
    </source>
</evidence>
<reference evidence="4" key="1">
    <citation type="submission" date="2025-05" db="UniProtKB">
        <authorList>
            <consortium name="EnsemblMetazoa"/>
        </authorList>
    </citation>
    <scope>IDENTIFICATION</scope>
</reference>
<keyword evidence="1" id="KW-0862">Zinc</keyword>
<dbReference type="PANTHER" id="PTHR33223:SF6">
    <property type="entry name" value="CCHC-TYPE DOMAIN-CONTAINING PROTEIN"/>
    <property type="match status" value="1"/>
</dbReference>
<organism evidence="4 5">
    <name type="scientific">Diabrotica virgifera virgifera</name>
    <name type="common">western corn rootworm</name>
    <dbReference type="NCBI Taxonomy" id="50390"/>
    <lineage>
        <taxon>Eukaryota</taxon>
        <taxon>Metazoa</taxon>
        <taxon>Ecdysozoa</taxon>
        <taxon>Arthropoda</taxon>
        <taxon>Hexapoda</taxon>
        <taxon>Insecta</taxon>
        <taxon>Pterygota</taxon>
        <taxon>Neoptera</taxon>
        <taxon>Endopterygota</taxon>
        <taxon>Coleoptera</taxon>
        <taxon>Polyphaga</taxon>
        <taxon>Cucujiformia</taxon>
        <taxon>Chrysomeloidea</taxon>
        <taxon>Chrysomelidae</taxon>
        <taxon>Galerucinae</taxon>
        <taxon>Diabroticina</taxon>
        <taxon>Diabroticites</taxon>
        <taxon>Diabrotica</taxon>
    </lineage>
</organism>
<dbReference type="Pfam" id="PF00098">
    <property type="entry name" value="zf-CCHC"/>
    <property type="match status" value="1"/>
</dbReference>
<accession>A0ABM5KDF1</accession>
<feature type="compositionally biased region" description="Polar residues" evidence="2">
    <location>
        <begin position="442"/>
        <end position="452"/>
    </location>
</feature>
<dbReference type="Proteomes" id="UP001652700">
    <property type="component" value="Unplaced"/>
</dbReference>
<dbReference type="InterPro" id="IPR001878">
    <property type="entry name" value="Znf_CCHC"/>
</dbReference>
<feature type="compositionally biased region" description="Polar residues" evidence="2">
    <location>
        <begin position="415"/>
        <end position="427"/>
    </location>
</feature>
<dbReference type="SUPFAM" id="SSF57756">
    <property type="entry name" value="Retrovirus zinc finger-like domains"/>
    <property type="match status" value="1"/>
</dbReference>
<dbReference type="EnsemblMetazoa" id="XM_050652256.1">
    <property type="protein sequence ID" value="XP_050508213.1"/>
    <property type="gene ID" value="LOC126885628"/>
</dbReference>
<dbReference type="PROSITE" id="PS50158">
    <property type="entry name" value="ZF_CCHC"/>
    <property type="match status" value="1"/>
</dbReference>
<dbReference type="RefSeq" id="XP_050508213.1">
    <property type="nucleotide sequence ID" value="XM_050652256.1"/>
</dbReference>
<protein>
    <recommendedName>
        <fullName evidence="3">CCHC-type domain-containing protein</fullName>
    </recommendedName>
</protein>
<dbReference type="InterPro" id="IPR036875">
    <property type="entry name" value="Znf_CCHC_sf"/>
</dbReference>
<dbReference type="Pfam" id="PF03732">
    <property type="entry name" value="Retrotrans_gag"/>
    <property type="match status" value="1"/>
</dbReference>
<keyword evidence="1" id="KW-0479">Metal-binding</keyword>
<dbReference type="PANTHER" id="PTHR33223">
    <property type="entry name" value="CCHC-TYPE DOMAIN-CONTAINING PROTEIN"/>
    <property type="match status" value="1"/>
</dbReference>
<dbReference type="Gene3D" id="4.10.60.10">
    <property type="entry name" value="Zinc finger, CCHC-type"/>
    <property type="match status" value="1"/>
</dbReference>
<sequence length="510" mass="57877">MKSTQVNDLKTDELSYELFIRGFNVQNRTVEEKRKLLRGQLSKETISSSINLTKNVVDPDQELPTIQSILADLQSIARAMSAQSSKADFARFKTRSSHLDFRLENFPDNVEEAIKEVIDNYKMDLLMLTGDVLEKEETSDNVSVPSTSGTTSVPVAPISSVSAPIIQISTPVRVSDLNIKFNGESKALPTFLEKVRDSARSRNISDDVLFRSAFELFDGNAAIWYRSVGNTVNSWNELVTLLKTAFLPPDYNDNLLDEIKGRKQKKSESITIYSAIMENLFKRLEEYPSEAQRVKILRKNILVDYIPLVALQDFPTVEMLVITVKRLEQNVLPLLQTTKGLAGISLEDSEKPQEKLQVLDKQDKPDNPKGDKREKQDRPFKKSKSTQRNERPNPPVDTDERHQSSSSYPPERHQSSSSYPPHRNQSSYPPPLMQSPPYRPYGNQSSSYQPHSMQPPPQPYQTHDNPRKIIFCFTCGKPNHISRNCTNREMSCSRCGNKGVRTSSCMCQKN</sequence>
<dbReference type="SMART" id="SM00343">
    <property type="entry name" value="ZnF_C2HC"/>
    <property type="match status" value="1"/>
</dbReference>
<dbReference type="GeneID" id="126885628"/>
<feature type="region of interest" description="Disordered" evidence="2">
    <location>
        <begin position="346"/>
        <end position="464"/>
    </location>
</feature>
<keyword evidence="5" id="KW-1185">Reference proteome</keyword>
<feature type="compositionally biased region" description="Basic and acidic residues" evidence="2">
    <location>
        <begin position="348"/>
        <end position="380"/>
    </location>
</feature>
<evidence type="ECO:0000313" key="5">
    <source>
        <dbReference type="Proteomes" id="UP001652700"/>
    </source>
</evidence>
<evidence type="ECO:0000259" key="3">
    <source>
        <dbReference type="PROSITE" id="PS50158"/>
    </source>
</evidence>
<evidence type="ECO:0000313" key="4">
    <source>
        <dbReference type="EnsemblMetazoa" id="XP_050508213.1"/>
    </source>
</evidence>
<feature type="domain" description="CCHC-type" evidence="3">
    <location>
        <begin position="472"/>
        <end position="487"/>
    </location>
</feature>
<name>A0ABM5KDF1_DIAVI</name>
<dbReference type="InterPro" id="IPR005162">
    <property type="entry name" value="Retrotrans_gag_dom"/>
</dbReference>
<feature type="compositionally biased region" description="Pro residues" evidence="2">
    <location>
        <begin position="428"/>
        <end position="439"/>
    </location>
</feature>